<dbReference type="EMBL" id="KZ819848">
    <property type="protein sequence ID" value="PWN51385.1"/>
    <property type="molecule type" value="Genomic_DNA"/>
</dbReference>
<gene>
    <name evidence="1" type="ORF">IE53DRAFT_52597</name>
</gene>
<keyword evidence="2" id="KW-1185">Reference proteome</keyword>
<organism evidence="1 2">
    <name type="scientific">Violaceomyces palustris</name>
    <dbReference type="NCBI Taxonomy" id="1673888"/>
    <lineage>
        <taxon>Eukaryota</taxon>
        <taxon>Fungi</taxon>
        <taxon>Dikarya</taxon>
        <taxon>Basidiomycota</taxon>
        <taxon>Ustilaginomycotina</taxon>
        <taxon>Ustilaginomycetes</taxon>
        <taxon>Violaceomycetales</taxon>
        <taxon>Violaceomycetaceae</taxon>
        <taxon>Violaceomyces</taxon>
    </lineage>
</organism>
<reference evidence="1 2" key="1">
    <citation type="journal article" date="2018" name="Mol. Biol. Evol.">
        <title>Broad Genomic Sampling Reveals a Smut Pathogenic Ancestry of the Fungal Clade Ustilaginomycotina.</title>
        <authorList>
            <person name="Kijpornyongpan T."/>
            <person name="Mondo S.J."/>
            <person name="Barry K."/>
            <person name="Sandor L."/>
            <person name="Lee J."/>
            <person name="Lipzen A."/>
            <person name="Pangilinan J."/>
            <person name="LaButti K."/>
            <person name="Hainaut M."/>
            <person name="Henrissat B."/>
            <person name="Grigoriev I.V."/>
            <person name="Spatafora J.W."/>
            <person name="Aime M.C."/>
        </authorList>
    </citation>
    <scope>NUCLEOTIDE SEQUENCE [LARGE SCALE GENOMIC DNA]</scope>
    <source>
        <strain evidence="1 2">SA 807</strain>
    </source>
</reference>
<proteinExistence type="predicted"/>
<accession>A0ACD0NZX0</accession>
<protein>
    <submittedName>
        <fullName evidence="1">Uncharacterized protein</fullName>
    </submittedName>
</protein>
<evidence type="ECO:0000313" key="1">
    <source>
        <dbReference type="EMBL" id="PWN51385.1"/>
    </source>
</evidence>
<evidence type="ECO:0000313" key="2">
    <source>
        <dbReference type="Proteomes" id="UP000245626"/>
    </source>
</evidence>
<sequence>MAPPPDHPPPPPPCITKPYSATLTSLGTPLSLPSHSGFRSREVDFRRREDHVGGFFFSRKTWLPLFQASVSPISLGLPPRVSVSLSRE</sequence>
<name>A0ACD0NZX0_9BASI</name>
<dbReference type="Proteomes" id="UP000245626">
    <property type="component" value="Unassembled WGS sequence"/>
</dbReference>